<dbReference type="RefSeq" id="WP_146514570.1">
    <property type="nucleotide sequence ID" value="NZ_SJPI01000001.1"/>
</dbReference>
<protein>
    <submittedName>
        <fullName evidence="11">Serine/threonine-protein kinase PknD</fullName>
        <ecNumber evidence="11">2.7.11.1</ecNumber>
    </submittedName>
</protein>
<keyword evidence="12" id="KW-1185">Reference proteome</keyword>
<organism evidence="11 12">
    <name type="scientific">Rubripirellula amarantea</name>
    <dbReference type="NCBI Taxonomy" id="2527999"/>
    <lineage>
        <taxon>Bacteria</taxon>
        <taxon>Pseudomonadati</taxon>
        <taxon>Planctomycetota</taxon>
        <taxon>Planctomycetia</taxon>
        <taxon>Pirellulales</taxon>
        <taxon>Pirellulaceae</taxon>
        <taxon>Rubripirellula</taxon>
    </lineage>
</organism>
<evidence type="ECO:0000256" key="5">
    <source>
        <dbReference type="ARBA" id="ARBA00022803"/>
    </source>
</evidence>
<dbReference type="InterPro" id="IPR013105">
    <property type="entry name" value="TPR_2"/>
</dbReference>
<reference evidence="11 12" key="1">
    <citation type="submission" date="2019-02" db="EMBL/GenBank/DDBJ databases">
        <title>Deep-cultivation of Planctomycetes and their phenomic and genomic characterization uncovers novel biology.</title>
        <authorList>
            <person name="Wiegand S."/>
            <person name="Jogler M."/>
            <person name="Boedeker C."/>
            <person name="Pinto D."/>
            <person name="Vollmers J."/>
            <person name="Rivas-Marin E."/>
            <person name="Kohn T."/>
            <person name="Peeters S.H."/>
            <person name="Heuer A."/>
            <person name="Rast P."/>
            <person name="Oberbeckmann S."/>
            <person name="Bunk B."/>
            <person name="Jeske O."/>
            <person name="Meyerdierks A."/>
            <person name="Storesund J.E."/>
            <person name="Kallscheuer N."/>
            <person name="Luecker S."/>
            <person name="Lage O.M."/>
            <person name="Pohl T."/>
            <person name="Merkel B.J."/>
            <person name="Hornburger P."/>
            <person name="Mueller R.-W."/>
            <person name="Bruemmer F."/>
            <person name="Labrenz M."/>
            <person name="Spormann A.M."/>
            <person name="Op Den Camp H."/>
            <person name="Overmann J."/>
            <person name="Amann R."/>
            <person name="Jetten M.S.M."/>
            <person name="Mascher T."/>
            <person name="Medema M.H."/>
            <person name="Devos D.P."/>
            <person name="Kaster A.-K."/>
            <person name="Ovreas L."/>
            <person name="Rohde M."/>
            <person name="Galperin M.Y."/>
            <person name="Jogler C."/>
        </authorList>
    </citation>
    <scope>NUCLEOTIDE SEQUENCE [LARGE SCALE GENOMIC DNA]</scope>
    <source>
        <strain evidence="11 12">Pla22</strain>
    </source>
</reference>
<accession>A0A5C5WWF2</accession>
<evidence type="ECO:0000256" key="9">
    <source>
        <dbReference type="SAM" id="MobiDB-lite"/>
    </source>
</evidence>
<dbReference type="Gene3D" id="1.10.510.10">
    <property type="entry name" value="Transferase(Phosphotransferase) domain 1"/>
    <property type="match status" value="1"/>
</dbReference>
<dbReference type="Pfam" id="PF00069">
    <property type="entry name" value="Pkinase"/>
    <property type="match status" value="1"/>
</dbReference>
<evidence type="ECO:0000256" key="4">
    <source>
        <dbReference type="ARBA" id="ARBA00022777"/>
    </source>
</evidence>
<dbReference type="CDD" id="cd14014">
    <property type="entry name" value="STKc_PknB_like"/>
    <property type="match status" value="1"/>
</dbReference>
<dbReference type="InterPro" id="IPR008271">
    <property type="entry name" value="Ser/Thr_kinase_AS"/>
</dbReference>
<evidence type="ECO:0000256" key="7">
    <source>
        <dbReference type="ARBA" id="ARBA00023170"/>
    </source>
</evidence>
<dbReference type="EMBL" id="SJPI01000001">
    <property type="protein sequence ID" value="TWT54539.1"/>
    <property type="molecule type" value="Genomic_DNA"/>
</dbReference>
<keyword evidence="7" id="KW-0675">Receptor</keyword>
<feature type="domain" description="Protein kinase" evidence="10">
    <location>
        <begin position="94"/>
        <end position="391"/>
    </location>
</feature>
<comment type="caution">
    <text evidence="11">The sequence shown here is derived from an EMBL/GenBank/DDBJ whole genome shotgun (WGS) entry which is preliminary data.</text>
</comment>
<evidence type="ECO:0000256" key="3">
    <source>
        <dbReference type="ARBA" id="ARBA00022741"/>
    </source>
</evidence>
<evidence type="ECO:0000313" key="11">
    <source>
        <dbReference type="EMBL" id="TWT54539.1"/>
    </source>
</evidence>
<dbReference type="OrthoDB" id="6111975at2"/>
<dbReference type="Proteomes" id="UP000316598">
    <property type="component" value="Unassembled WGS sequence"/>
</dbReference>
<dbReference type="GO" id="GO:0004674">
    <property type="term" value="F:protein serine/threonine kinase activity"/>
    <property type="evidence" value="ECO:0007669"/>
    <property type="project" value="UniProtKB-EC"/>
</dbReference>
<dbReference type="SUPFAM" id="SSF49785">
    <property type="entry name" value="Galactose-binding domain-like"/>
    <property type="match status" value="1"/>
</dbReference>
<dbReference type="Gene3D" id="2.60.120.260">
    <property type="entry name" value="Galactose-binding domain-like"/>
    <property type="match status" value="1"/>
</dbReference>
<dbReference type="Pfam" id="PF07719">
    <property type="entry name" value="TPR_2"/>
    <property type="match status" value="1"/>
</dbReference>
<dbReference type="InterPro" id="IPR011009">
    <property type="entry name" value="Kinase-like_dom_sf"/>
</dbReference>
<dbReference type="SUPFAM" id="SSF56112">
    <property type="entry name" value="Protein kinase-like (PK-like)"/>
    <property type="match status" value="1"/>
</dbReference>
<dbReference type="SMART" id="SM00028">
    <property type="entry name" value="TPR"/>
    <property type="match status" value="3"/>
</dbReference>
<name>A0A5C5WWF2_9BACT</name>
<feature type="repeat" description="TPR" evidence="8">
    <location>
        <begin position="939"/>
        <end position="972"/>
    </location>
</feature>
<dbReference type="Gene3D" id="1.25.40.10">
    <property type="entry name" value="Tetratricopeptide repeat domain"/>
    <property type="match status" value="1"/>
</dbReference>
<dbReference type="InterPro" id="IPR008979">
    <property type="entry name" value="Galactose-bd-like_sf"/>
</dbReference>
<dbReference type="InterPro" id="IPR019734">
    <property type="entry name" value="TPR_rpt"/>
</dbReference>
<gene>
    <name evidence="11" type="primary">pknD_3</name>
    <name evidence="11" type="ORF">Pla22_21870</name>
</gene>
<keyword evidence="6" id="KW-0067">ATP-binding</keyword>
<evidence type="ECO:0000256" key="6">
    <source>
        <dbReference type="ARBA" id="ARBA00022840"/>
    </source>
</evidence>
<feature type="region of interest" description="Disordered" evidence="9">
    <location>
        <begin position="269"/>
        <end position="294"/>
    </location>
</feature>
<dbReference type="InterPro" id="IPR011990">
    <property type="entry name" value="TPR-like_helical_dom_sf"/>
</dbReference>
<dbReference type="PROSITE" id="PS50011">
    <property type="entry name" value="PROTEIN_KINASE_DOM"/>
    <property type="match status" value="1"/>
</dbReference>
<dbReference type="AlphaFoldDB" id="A0A5C5WWF2"/>
<keyword evidence="5 8" id="KW-0802">TPR repeat</keyword>
<dbReference type="EC" id="2.7.11.1" evidence="11"/>
<dbReference type="SUPFAM" id="SSF48452">
    <property type="entry name" value="TPR-like"/>
    <property type="match status" value="2"/>
</dbReference>
<dbReference type="SMART" id="SM00220">
    <property type="entry name" value="S_TKc"/>
    <property type="match status" value="1"/>
</dbReference>
<keyword evidence="4 11" id="KW-0418">Kinase</keyword>
<evidence type="ECO:0000256" key="1">
    <source>
        <dbReference type="ARBA" id="ARBA00022679"/>
    </source>
</evidence>
<dbReference type="Gene3D" id="3.30.200.20">
    <property type="entry name" value="Phosphorylase Kinase, domain 1"/>
    <property type="match status" value="1"/>
</dbReference>
<proteinExistence type="predicted"/>
<evidence type="ECO:0000313" key="12">
    <source>
        <dbReference type="Proteomes" id="UP000316598"/>
    </source>
</evidence>
<keyword evidence="1 11" id="KW-0808">Transferase</keyword>
<dbReference type="PROSITE" id="PS00108">
    <property type="entry name" value="PROTEIN_KINASE_ST"/>
    <property type="match status" value="1"/>
</dbReference>
<keyword evidence="3" id="KW-0547">Nucleotide-binding</keyword>
<sequence>MNVPPPEPEPENAELIFFEALDVSAEDREAFLDQRCGDNADLRSAVAALLRADEEAERGFLSPGFMQHMVAPSSNDHDVSDADASSDDLGEPRFKILGKHRSGGLGDVYVAMDCQLGREVALKQIRGKWSDHLEAKRRFIQEAEVTGRLEHPGIVPVYAMGTWPNGESYYAMRFIEGETLAESIKGYHDADKKMESQVRRLKLRELLTVFIEVCNTIHYAHSKQVLHRDIKPSNVMVGPYGETLVVDWGLAKMLDVPSDQGLTENLQLEDASDSGSTETRVGGRVGTPQYMSPEQANGQLDEINKRTDIYLLGATLYQILTGSAPHTLNDECPTLEQLLVRIGLGVLKPPSQINLELSAPLEAICLKAMSKQSHQRYRSAAELADDVRRWLADESVSVHDDPIGIRAARWIRRHQAASYSMAVALILLTIGSIVGSLIWGRERERQYKISEERNVKAAELIAANDKRLLELRTSAAVSLELAQQELSANRLSSALRFLRGTTDAIGKEPQLAQEFLQIQDRGDRIERIVRFYHHADQSRLHNTMSKDAEAIVESVASLNALGIWNRDDWWYALPDQDLTPTQSDDLRHDVYQQLMVLDALLIKTIATRLAGADRIGTGRTLLPSLVRFLRTDIGKREARAAIVISDRLDRFRPSEAARWYRSVADYRLGNGMRLSGSDLGLTKNAADAQGLGVLCMIAGLDPAFERLFRGYGSDDPLLEAQDLFGRASTERPQSYWTQLSLAQVVFLAADRNDDPSWRKYDRAIQTIGRCIAIDEERSIAFADRSSMYRYQARAITKDETLKPELQELLVAERRRWSLNDAQRAKALSTDGTKVADPWVGWQLGLALFEVGQTGKAMDQFLETSILTHPIGDLTNVMFVGADDLRGREEAADIATRMTSDDPDFVLGHVLLASIRLNQNRAEQAGESVAKAFEFETVPSHAYAIRGMLRMRTKQYAEAREDFEKALDSDPTHSWAAIGVAASGEQLGHSDEARKSYQSALKLLRTSEHQAAAQLGYARTSARLGMFDEASTAVANALQLAPASDLTRSMKPLAIEYANLREQNPGSPKLPPLREFLKLIARSPRVSRIEVPQAPLAGYRAALLNGDFELDTLKYWADPSGARWNSSEGYASSARLVTQTPYRGRQCLRIQSSGHPSASQRGQTGQSLPLDVGGTYRLSLMARSDDTQADAIEVLVNGEPVLKIPAGSYEWTEVAGEFDVPVDFGASNDQPRKPIVSGRVEIVASGRADVWLDELEVWKLPAEAELNEQTTIGKEF</sequence>
<dbReference type="InterPro" id="IPR000719">
    <property type="entry name" value="Prot_kinase_dom"/>
</dbReference>
<dbReference type="GO" id="GO:0005524">
    <property type="term" value="F:ATP binding"/>
    <property type="evidence" value="ECO:0007669"/>
    <property type="project" value="UniProtKB-KW"/>
</dbReference>
<keyword evidence="2" id="KW-0677">Repeat</keyword>
<dbReference type="PANTHER" id="PTHR43289">
    <property type="entry name" value="MITOGEN-ACTIVATED PROTEIN KINASE KINASE KINASE 20-RELATED"/>
    <property type="match status" value="1"/>
</dbReference>
<dbReference type="PROSITE" id="PS50005">
    <property type="entry name" value="TPR"/>
    <property type="match status" value="1"/>
</dbReference>
<evidence type="ECO:0000256" key="8">
    <source>
        <dbReference type="PROSITE-ProRule" id="PRU00339"/>
    </source>
</evidence>
<evidence type="ECO:0000259" key="10">
    <source>
        <dbReference type="PROSITE" id="PS50011"/>
    </source>
</evidence>
<dbReference type="PANTHER" id="PTHR43289:SF6">
    <property type="entry name" value="SERINE_THREONINE-PROTEIN KINASE NEKL-3"/>
    <property type="match status" value="1"/>
</dbReference>
<evidence type="ECO:0000256" key="2">
    <source>
        <dbReference type="ARBA" id="ARBA00022737"/>
    </source>
</evidence>